<organism evidence="2">
    <name type="scientific">mine drainage metagenome</name>
    <dbReference type="NCBI Taxonomy" id="410659"/>
    <lineage>
        <taxon>unclassified sequences</taxon>
        <taxon>metagenomes</taxon>
        <taxon>ecological metagenomes</taxon>
    </lineage>
</organism>
<evidence type="ECO:0000256" key="1">
    <source>
        <dbReference type="SAM" id="MobiDB-lite"/>
    </source>
</evidence>
<feature type="compositionally biased region" description="Basic residues" evidence="1">
    <location>
        <begin position="1"/>
        <end position="17"/>
    </location>
</feature>
<comment type="caution">
    <text evidence="2">The sequence shown here is derived from an EMBL/GenBank/DDBJ whole genome shotgun (WGS) entry which is preliminary data.</text>
</comment>
<feature type="region of interest" description="Disordered" evidence="1">
    <location>
        <begin position="1"/>
        <end position="20"/>
    </location>
</feature>
<reference evidence="2" key="1">
    <citation type="submission" date="2009-10" db="EMBL/GenBank/DDBJ databases">
        <title>Diversity of trophic interactions inside an arsenic-rich microbial ecosystem.</title>
        <authorList>
            <person name="Bertin P.N."/>
            <person name="Heinrich-Salmeron A."/>
            <person name="Pelletier E."/>
            <person name="Goulhen-Chollet F."/>
            <person name="Arsene-Ploetze F."/>
            <person name="Gallien S."/>
            <person name="Calteau A."/>
            <person name="Vallenet D."/>
            <person name="Casiot C."/>
            <person name="Chane-Woon-Ming B."/>
            <person name="Giloteaux L."/>
            <person name="Barakat M."/>
            <person name="Bonnefoy V."/>
            <person name="Bruneel O."/>
            <person name="Chandler M."/>
            <person name="Cleiss J."/>
            <person name="Duran R."/>
            <person name="Elbaz-Poulichet F."/>
            <person name="Fonknechten N."/>
            <person name="Lauga B."/>
            <person name="Mornico D."/>
            <person name="Ortet P."/>
            <person name="Schaeffer C."/>
            <person name="Siguier P."/>
            <person name="Alexander Thil Smith A."/>
            <person name="Van Dorsselaer A."/>
            <person name="Weissenbach J."/>
            <person name="Medigue C."/>
            <person name="Le Paslier D."/>
        </authorList>
    </citation>
    <scope>NUCLEOTIDE SEQUENCE</scope>
</reference>
<feature type="region of interest" description="Disordered" evidence="1">
    <location>
        <begin position="251"/>
        <end position="274"/>
    </location>
</feature>
<evidence type="ECO:0000313" key="2">
    <source>
        <dbReference type="EMBL" id="CBH99961.1"/>
    </source>
</evidence>
<sequence length="274" mass="28519">MTDRKARAKDRKTRAKGRSNDKDKCRLFFAEEAAENGLAAADANIPFRQVAATLEGDHAVVEVHGEGGAGEVCWRELVAGPVGVEFVDEGLGQLDEGAFAAESATVLVPVGGVEVFNEIDAVGRGAGIEIAEGINDVSHLVAAIVENDVWRAKLVEDGLQKSCVGLAADANGDLVFGELCALGVDVDADDLSVGAEVTLPHLCGAATAAADLEKEQRAVDVAAEVGLVGGEIVGPLVDGALLVIEKFRPETHGRPRNRRSTGRKADDAPKISLP</sequence>
<gene>
    <name evidence="2" type="ORF">CARN3_0935</name>
</gene>
<protein>
    <submittedName>
        <fullName evidence="2">Uncharacterized protein</fullName>
    </submittedName>
</protein>
<name>E6PYF2_9ZZZZ</name>
<feature type="compositionally biased region" description="Basic and acidic residues" evidence="1">
    <location>
        <begin position="263"/>
        <end position="274"/>
    </location>
</feature>
<dbReference type="AlphaFoldDB" id="E6PYF2"/>
<dbReference type="EMBL" id="CABN01000078">
    <property type="protein sequence ID" value="CBH99961.1"/>
    <property type="molecule type" value="Genomic_DNA"/>
</dbReference>
<accession>E6PYF2</accession>
<proteinExistence type="predicted"/>